<comment type="cofactor">
    <cofactor evidence="2">
        <name>Fe(2+)</name>
        <dbReference type="ChEBI" id="CHEBI:29033"/>
    </cofactor>
    <text evidence="2">Binds 1 Fe(2+) ion.</text>
</comment>
<dbReference type="SUPFAM" id="SSF56420">
    <property type="entry name" value="Peptide deformylase"/>
    <property type="match status" value="1"/>
</dbReference>
<dbReference type="GO" id="GO:0042586">
    <property type="term" value="F:peptide deformylase activity"/>
    <property type="evidence" value="ECO:0007669"/>
    <property type="project" value="UniProtKB-UniRule"/>
</dbReference>
<dbReference type="Proteomes" id="UP000823964">
    <property type="component" value="Unassembled WGS sequence"/>
</dbReference>
<dbReference type="CDD" id="cd00487">
    <property type="entry name" value="Pep_deformylase"/>
    <property type="match status" value="1"/>
</dbReference>
<organism evidence="3 4">
    <name type="scientific">Candidatus Akkermansia intestinigallinarum</name>
    <dbReference type="NCBI Taxonomy" id="2838431"/>
    <lineage>
        <taxon>Bacteria</taxon>
        <taxon>Pseudomonadati</taxon>
        <taxon>Verrucomicrobiota</taxon>
        <taxon>Verrucomicrobiia</taxon>
        <taxon>Verrucomicrobiales</taxon>
        <taxon>Akkermansiaceae</taxon>
        <taxon>Akkermansia</taxon>
    </lineage>
</organism>
<feature type="binding site" evidence="2">
    <location>
        <position position="110"/>
    </location>
    <ligand>
        <name>Fe cation</name>
        <dbReference type="ChEBI" id="CHEBI:24875"/>
    </ligand>
</feature>
<keyword evidence="2" id="KW-0408">Iron</keyword>
<dbReference type="Pfam" id="PF01327">
    <property type="entry name" value="Pep_deformylase"/>
    <property type="match status" value="1"/>
</dbReference>
<dbReference type="AlphaFoldDB" id="A0A9D1VBM2"/>
<dbReference type="GO" id="GO:0046872">
    <property type="term" value="F:metal ion binding"/>
    <property type="evidence" value="ECO:0007669"/>
    <property type="project" value="UniProtKB-KW"/>
</dbReference>
<dbReference type="EC" id="3.5.1.88" evidence="2"/>
<accession>A0A9D1VBM2</accession>
<protein>
    <recommendedName>
        <fullName evidence="2">Peptide deformylase</fullName>
        <shortName evidence="2">PDF</shortName>
        <ecNumber evidence="2">3.5.1.88</ecNumber>
    </recommendedName>
    <alternativeName>
        <fullName evidence="2">Polypeptide deformylase</fullName>
    </alternativeName>
</protein>
<reference evidence="3" key="2">
    <citation type="submission" date="2021-04" db="EMBL/GenBank/DDBJ databases">
        <authorList>
            <person name="Gilroy R."/>
        </authorList>
    </citation>
    <scope>NUCLEOTIDE SEQUENCE</scope>
    <source>
        <strain evidence="3">14975</strain>
    </source>
</reference>
<keyword evidence="2" id="KW-0648">Protein biosynthesis</keyword>
<dbReference type="PANTHER" id="PTHR10458">
    <property type="entry name" value="PEPTIDE DEFORMYLASE"/>
    <property type="match status" value="1"/>
</dbReference>
<dbReference type="NCBIfam" id="NF001159">
    <property type="entry name" value="PRK00150.1-3"/>
    <property type="match status" value="1"/>
</dbReference>
<dbReference type="PRINTS" id="PR01576">
    <property type="entry name" value="PDEFORMYLASE"/>
</dbReference>
<dbReference type="Gene3D" id="3.90.45.10">
    <property type="entry name" value="Peptide deformylase"/>
    <property type="match status" value="1"/>
</dbReference>
<dbReference type="PIRSF" id="PIRSF004749">
    <property type="entry name" value="Pep_def"/>
    <property type="match status" value="1"/>
</dbReference>
<gene>
    <name evidence="2 3" type="primary">def</name>
    <name evidence="3" type="ORF">H9862_06100</name>
</gene>
<name>A0A9D1VBM2_9BACT</name>
<keyword evidence="2 3" id="KW-0378">Hydrolase</keyword>
<dbReference type="InterPro" id="IPR023635">
    <property type="entry name" value="Peptide_deformylase"/>
</dbReference>
<comment type="catalytic activity">
    <reaction evidence="2">
        <text>N-terminal N-formyl-L-methionyl-[peptide] + H2O = N-terminal L-methionyl-[peptide] + formate</text>
        <dbReference type="Rhea" id="RHEA:24420"/>
        <dbReference type="Rhea" id="RHEA-COMP:10639"/>
        <dbReference type="Rhea" id="RHEA-COMP:10640"/>
        <dbReference type="ChEBI" id="CHEBI:15377"/>
        <dbReference type="ChEBI" id="CHEBI:15740"/>
        <dbReference type="ChEBI" id="CHEBI:49298"/>
        <dbReference type="ChEBI" id="CHEBI:64731"/>
        <dbReference type="EC" id="3.5.1.88"/>
    </reaction>
</comment>
<dbReference type="InterPro" id="IPR036821">
    <property type="entry name" value="Peptide_deformylase_sf"/>
</dbReference>
<dbReference type="GO" id="GO:0006412">
    <property type="term" value="P:translation"/>
    <property type="evidence" value="ECO:0007669"/>
    <property type="project" value="UniProtKB-UniRule"/>
</dbReference>
<comment type="function">
    <text evidence="2">Removes the formyl group from the N-terminal Met of newly synthesized proteins. Requires at least a dipeptide for an efficient rate of reaction. N-terminal L-methionine is a prerequisite for activity but the enzyme has broad specificity at other positions.</text>
</comment>
<reference evidence="3" key="1">
    <citation type="journal article" date="2021" name="PeerJ">
        <title>Extensive microbial diversity within the chicken gut microbiome revealed by metagenomics and culture.</title>
        <authorList>
            <person name="Gilroy R."/>
            <person name="Ravi A."/>
            <person name="Getino M."/>
            <person name="Pursley I."/>
            <person name="Horton D.L."/>
            <person name="Alikhan N.F."/>
            <person name="Baker D."/>
            <person name="Gharbi K."/>
            <person name="Hall N."/>
            <person name="Watson M."/>
            <person name="Adriaenssens E.M."/>
            <person name="Foster-Nyarko E."/>
            <person name="Jarju S."/>
            <person name="Secka A."/>
            <person name="Antonio M."/>
            <person name="Oren A."/>
            <person name="Chaudhuri R.R."/>
            <person name="La Ragione R."/>
            <person name="Hildebrand F."/>
            <person name="Pallen M.J."/>
        </authorList>
    </citation>
    <scope>NUCLEOTIDE SEQUENCE</scope>
    <source>
        <strain evidence="3">14975</strain>
    </source>
</reference>
<evidence type="ECO:0000256" key="1">
    <source>
        <dbReference type="ARBA" id="ARBA00010759"/>
    </source>
</evidence>
<feature type="binding site" evidence="2">
    <location>
        <position position="152"/>
    </location>
    <ligand>
        <name>Fe cation</name>
        <dbReference type="ChEBI" id="CHEBI:24875"/>
    </ligand>
</feature>
<evidence type="ECO:0000313" key="4">
    <source>
        <dbReference type="Proteomes" id="UP000823964"/>
    </source>
</evidence>
<dbReference type="HAMAP" id="MF_00163">
    <property type="entry name" value="Pep_deformylase"/>
    <property type="match status" value="1"/>
</dbReference>
<dbReference type="PANTHER" id="PTHR10458:SF22">
    <property type="entry name" value="PEPTIDE DEFORMYLASE"/>
    <property type="match status" value="1"/>
</dbReference>
<feature type="active site" evidence="2">
    <location>
        <position position="153"/>
    </location>
</feature>
<proteinExistence type="inferred from homology"/>
<evidence type="ECO:0000313" key="3">
    <source>
        <dbReference type="EMBL" id="HIX20156.1"/>
    </source>
</evidence>
<dbReference type="NCBIfam" id="TIGR00079">
    <property type="entry name" value="pept_deformyl"/>
    <property type="match status" value="1"/>
</dbReference>
<dbReference type="EMBL" id="DXFQ01000108">
    <property type="protein sequence ID" value="HIX20156.1"/>
    <property type="molecule type" value="Genomic_DNA"/>
</dbReference>
<sequence length="186" mass="20420">MLLAISQYGNPCLRVRCAPVEKVDESHHTLAQNMLETMYAANGIGLAAPQVGLNIRMVVIDIPEDEEEGETPAMAMVNGELKKVRDIMPLVFVNPTLEPYGNQLLLTEGCLSVRDIRANVSRPERVKATLPQLDGSVLEVDCDGLLARCLQHECDHLEGFLFVDRVSSAAKITLAKRLKRLAASGR</sequence>
<keyword evidence="2" id="KW-0479">Metal-binding</keyword>
<feature type="binding site" evidence="2">
    <location>
        <position position="156"/>
    </location>
    <ligand>
        <name>Fe cation</name>
        <dbReference type="ChEBI" id="CHEBI:24875"/>
    </ligand>
</feature>
<comment type="caution">
    <text evidence="3">The sequence shown here is derived from an EMBL/GenBank/DDBJ whole genome shotgun (WGS) entry which is preliminary data.</text>
</comment>
<comment type="similarity">
    <text evidence="1 2">Belongs to the polypeptide deformylase family.</text>
</comment>
<evidence type="ECO:0000256" key="2">
    <source>
        <dbReference type="HAMAP-Rule" id="MF_00163"/>
    </source>
</evidence>